<evidence type="ECO:0000256" key="2">
    <source>
        <dbReference type="ARBA" id="ARBA00023125"/>
    </source>
</evidence>
<dbReference type="InterPro" id="IPR010982">
    <property type="entry name" value="Lambda_DNA-bd_dom_sf"/>
</dbReference>
<dbReference type="Proteomes" id="UP000635565">
    <property type="component" value="Unassembled WGS sequence"/>
</dbReference>
<keyword evidence="3" id="KW-0804">Transcription</keyword>
<dbReference type="SUPFAM" id="SSF53822">
    <property type="entry name" value="Periplasmic binding protein-like I"/>
    <property type="match status" value="1"/>
</dbReference>
<dbReference type="InterPro" id="IPR000843">
    <property type="entry name" value="HTH_LacI"/>
</dbReference>
<feature type="domain" description="HTH lacI-type" evidence="4">
    <location>
        <begin position="9"/>
        <end position="65"/>
    </location>
</feature>
<keyword evidence="2" id="KW-0238">DNA-binding</keyword>
<comment type="caution">
    <text evidence="5">The sequence shown here is derived from an EMBL/GenBank/DDBJ whole genome shotgun (WGS) entry which is preliminary data.</text>
</comment>
<dbReference type="CDD" id="cd06267">
    <property type="entry name" value="PBP1_LacI_sugar_binding-like"/>
    <property type="match status" value="1"/>
</dbReference>
<evidence type="ECO:0000259" key="4">
    <source>
        <dbReference type="PROSITE" id="PS50932"/>
    </source>
</evidence>
<dbReference type="CDD" id="cd01392">
    <property type="entry name" value="HTH_LacI"/>
    <property type="match status" value="1"/>
</dbReference>
<dbReference type="EMBL" id="BNJJ01000006">
    <property type="protein sequence ID" value="GHO84649.1"/>
    <property type="molecule type" value="Genomic_DNA"/>
</dbReference>
<dbReference type="InterPro" id="IPR046335">
    <property type="entry name" value="LacI/GalR-like_sensor"/>
</dbReference>
<evidence type="ECO:0000313" key="5">
    <source>
        <dbReference type="EMBL" id="GHO84649.1"/>
    </source>
</evidence>
<reference evidence="5 6" key="1">
    <citation type="journal article" date="2021" name="Int. J. Syst. Evol. Microbiol.">
        <title>Reticulibacter mediterranei gen. nov., sp. nov., within the new family Reticulibacteraceae fam. nov., and Ktedonospora formicarum gen. nov., sp. nov., Ktedonobacter robiniae sp. nov., Dictyobacter formicarum sp. nov. and Dictyobacter arantiisoli sp. nov., belonging to the class Ktedonobacteria.</title>
        <authorList>
            <person name="Yabe S."/>
            <person name="Zheng Y."/>
            <person name="Wang C.M."/>
            <person name="Sakai Y."/>
            <person name="Abe K."/>
            <person name="Yokota A."/>
            <person name="Donadio S."/>
            <person name="Cavaletti L."/>
            <person name="Monciardini P."/>
        </authorList>
    </citation>
    <scope>NUCLEOTIDE SEQUENCE [LARGE SCALE GENOMIC DNA]</scope>
    <source>
        <strain evidence="5 6">SOSP1-9</strain>
    </source>
</reference>
<organism evidence="5 6">
    <name type="scientific">Dictyobacter formicarum</name>
    <dbReference type="NCBI Taxonomy" id="2778368"/>
    <lineage>
        <taxon>Bacteria</taxon>
        <taxon>Bacillati</taxon>
        <taxon>Chloroflexota</taxon>
        <taxon>Ktedonobacteria</taxon>
        <taxon>Ktedonobacterales</taxon>
        <taxon>Dictyobacteraceae</taxon>
        <taxon>Dictyobacter</taxon>
    </lineage>
</organism>
<evidence type="ECO:0000313" key="6">
    <source>
        <dbReference type="Proteomes" id="UP000635565"/>
    </source>
</evidence>
<evidence type="ECO:0000256" key="3">
    <source>
        <dbReference type="ARBA" id="ARBA00023163"/>
    </source>
</evidence>
<sequence>MTEKGPRRVTSIDVARASGVSRATVSYVLNNDPRQSIPPETRERVLKAVEELGYSPFSPARILSKGHSDLILAVLPFEQVDPNLARTLKEIGTKLAVHGFTLIWHVGEQSMTGKAHPAFNLTPAAIISYVDANDLTAATFLQQFNVPVIATMTSEINRQLVGKTQVTHLVQRGIRRIIFAAPERQDVQWLAQGRQEGVRLECEKYGLEPPLVQAIPLARAVAQTVIQELLTRVAGPAGICCYNDEVAFAVLAALTDLGVKVPETVAVIGCDDIPLAQFSQPPLTTIRFDNNQSMDVLVDNILAAIHGQALTPMPADQLSIIARASA</sequence>
<dbReference type="SMART" id="SM00354">
    <property type="entry name" value="HTH_LACI"/>
    <property type="match status" value="1"/>
</dbReference>
<dbReference type="InterPro" id="IPR028082">
    <property type="entry name" value="Peripla_BP_I"/>
</dbReference>
<evidence type="ECO:0000256" key="1">
    <source>
        <dbReference type="ARBA" id="ARBA00023015"/>
    </source>
</evidence>
<accession>A0ABQ3VFZ4</accession>
<dbReference type="Pfam" id="PF00356">
    <property type="entry name" value="LacI"/>
    <property type="match status" value="1"/>
</dbReference>
<dbReference type="SUPFAM" id="SSF47413">
    <property type="entry name" value="lambda repressor-like DNA-binding domains"/>
    <property type="match status" value="1"/>
</dbReference>
<dbReference type="Gene3D" id="1.10.260.40">
    <property type="entry name" value="lambda repressor-like DNA-binding domains"/>
    <property type="match status" value="1"/>
</dbReference>
<dbReference type="PANTHER" id="PTHR30146">
    <property type="entry name" value="LACI-RELATED TRANSCRIPTIONAL REPRESSOR"/>
    <property type="match status" value="1"/>
</dbReference>
<dbReference type="RefSeq" id="WP_201362255.1">
    <property type="nucleotide sequence ID" value="NZ_BNJJ01000006.1"/>
</dbReference>
<keyword evidence="1" id="KW-0805">Transcription regulation</keyword>
<dbReference type="PROSITE" id="PS50932">
    <property type="entry name" value="HTH_LACI_2"/>
    <property type="match status" value="1"/>
</dbReference>
<dbReference type="PANTHER" id="PTHR30146:SF153">
    <property type="entry name" value="LACTOSE OPERON REPRESSOR"/>
    <property type="match status" value="1"/>
</dbReference>
<dbReference type="Pfam" id="PF13377">
    <property type="entry name" value="Peripla_BP_3"/>
    <property type="match status" value="1"/>
</dbReference>
<protein>
    <submittedName>
        <fullName evidence="5">LacI family transcriptional regulator</fullName>
    </submittedName>
</protein>
<proteinExistence type="predicted"/>
<dbReference type="Gene3D" id="3.40.50.2300">
    <property type="match status" value="2"/>
</dbReference>
<gene>
    <name evidence="5" type="ORF">KSZ_26550</name>
</gene>
<name>A0ABQ3VFZ4_9CHLR</name>
<keyword evidence="6" id="KW-1185">Reference proteome</keyword>